<dbReference type="SUPFAM" id="SSF52402">
    <property type="entry name" value="Adenine nucleotide alpha hydrolases-like"/>
    <property type="match status" value="2"/>
</dbReference>
<reference evidence="4" key="1">
    <citation type="submission" date="2017-09" db="EMBL/GenBank/DDBJ databases">
        <authorList>
            <person name="Varghese N."/>
            <person name="Submissions S."/>
        </authorList>
    </citation>
    <scope>NUCLEOTIDE SEQUENCE [LARGE SCALE GENOMIC DNA]</scope>
    <source>
        <strain evidence="4">DSM 25885</strain>
    </source>
</reference>
<comment type="similarity">
    <text evidence="1">Belongs to the universal stress protein A family.</text>
</comment>
<dbReference type="CDD" id="cd00293">
    <property type="entry name" value="USP-like"/>
    <property type="match status" value="1"/>
</dbReference>
<dbReference type="Gene3D" id="3.40.50.12370">
    <property type="match status" value="1"/>
</dbReference>
<dbReference type="PANTHER" id="PTHR46268:SF6">
    <property type="entry name" value="UNIVERSAL STRESS PROTEIN UP12"/>
    <property type="match status" value="1"/>
</dbReference>
<accession>A0A285MU95</accession>
<gene>
    <name evidence="3" type="ORF">SAMN06265377_2568</name>
</gene>
<evidence type="ECO:0000313" key="3">
    <source>
        <dbReference type="EMBL" id="SNZ00742.1"/>
    </source>
</evidence>
<evidence type="ECO:0000259" key="2">
    <source>
        <dbReference type="Pfam" id="PF00582"/>
    </source>
</evidence>
<organism evidence="3 4">
    <name type="scientific">Flagellimonas pacifica</name>
    <dbReference type="NCBI Taxonomy" id="1247520"/>
    <lineage>
        <taxon>Bacteria</taxon>
        <taxon>Pseudomonadati</taxon>
        <taxon>Bacteroidota</taxon>
        <taxon>Flavobacteriia</taxon>
        <taxon>Flavobacteriales</taxon>
        <taxon>Flavobacteriaceae</taxon>
        <taxon>Flagellimonas</taxon>
    </lineage>
</organism>
<evidence type="ECO:0000313" key="4">
    <source>
        <dbReference type="Proteomes" id="UP000219048"/>
    </source>
</evidence>
<dbReference type="Proteomes" id="UP000219048">
    <property type="component" value="Unassembled WGS sequence"/>
</dbReference>
<keyword evidence="4" id="KW-1185">Reference proteome</keyword>
<dbReference type="OrthoDB" id="9788959at2"/>
<dbReference type="InterPro" id="IPR006016">
    <property type="entry name" value="UspA"/>
</dbReference>
<dbReference type="EMBL" id="OBEH01000003">
    <property type="protein sequence ID" value="SNZ00742.1"/>
    <property type="molecule type" value="Genomic_DNA"/>
</dbReference>
<dbReference type="Pfam" id="PF00582">
    <property type="entry name" value="Usp"/>
    <property type="match status" value="1"/>
</dbReference>
<name>A0A285MU95_9FLAO</name>
<proteinExistence type="inferred from homology"/>
<dbReference type="InterPro" id="IPR006015">
    <property type="entry name" value="Universal_stress_UspA"/>
</dbReference>
<feature type="domain" description="UspA" evidence="2">
    <location>
        <begin position="1"/>
        <end position="146"/>
    </location>
</feature>
<dbReference type="PANTHER" id="PTHR46268">
    <property type="entry name" value="STRESS RESPONSE PROTEIN NHAX"/>
    <property type="match status" value="1"/>
</dbReference>
<dbReference type="PRINTS" id="PR01438">
    <property type="entry name" value="UNVRSLSTRESS"/>
</dbReference>
<sequence length="281" mass="32602">MKKILIPTDFSKNADHAIDYALNLFRCSRANFYFVHAYADEAYQIGGFKSKTNLDTIKNKLESKVKLAIENTLARIQDPVSNPKHNYSSMVVFESLVDSVNNLVDQENIDLVVMGTKGTTMEKTISFGSNTVQVFKYVKCPVLAIPDNYKYQEPKHILFPTDYQLPYKRRELKLLDNIAGFFKSEVHCVYFTQFETLSHRQEDNKRFVEGTLSRSYLFFETQQANSVQEGISNYRENHEVDMLVMINSRHSFLEDMLYRSTVDKMGLNTEVPFMVMQNISR</sequence>
<protein>
    <submittedName>
        <fullName evidence="3">Nucleotide-binding universal stress protein, UspA family</fullName>
    </submittedName>
</protein>
<dbReference type="AlphaFoldDB" id="A0A285MU95"/>
<dbReference type="RefSeq" id="WP_097046172.1">
    <property type="nucleotide sequence ID" value="NZ_OBEH01000003.1"/>
</dbReference>
<evidence type="ECO:0000256" key="1">
    <source>
        <dbReference type="ARBA" id="ARBA00008791"/>
    </source>
</evidence>